<reference evidence="2 3" key="1">
    <citation type="submission" date="2024-03" db="EMBL/GenBank/DDBJ databases">
        <title>Draft genome sequence of Pseudonocardia nematodicida JCM 31783.</title>
        <authorList>
            <person name="Butdee W."/>
            <person name="Duangmal K."/>
        </authorList>
    </citation>
    <scope>NUCLEOTIDE SEQUENCE [LARGE SCALE GENOMIC DNA]</scope>
    <source>
        <strain evidence="2 3">JCM 31783</strain>
    </source>
</reference>
<dbReference type="RefSeq" id="WP_349299058.1">
    <property type="nucleotide sequence ID" value="NZ_JBEDNQ010000006.1"/>
</dbReference>
<proteinExistence type="predicted"/>
<dbReference type="EMBL" id="JBEDNQ010000006">
    <property type="protein sequence ID" value="MEQ3551983.1"/>
    <property type="molecule type" value="Genomic_DNA"/>
</dbReference>
<keyword evidence="3" id="KW-1185">Reference proteome</keyword>
<accession>A0ABV1KDM2</accession>
<name>A0ABV1KDM2_9PSEU</name>
<evidence type="ECO:0000256" key="1">
    <source>
        <dbReference type="SAM" id="MobiDB-lite"/>
    </source>
</evidence>
<evidence type="ECO:0000313" key="2">
    <source>
        <dbReference type="EMBL" id="MEQ3551983.1"/>
    </source>
</evidence>
<sequence>MPAQLAHRDSGATGGQAFGCRAVRGDGRLGADERVPVGTGAGLVGPAGTEQPEGGHRTGPRPPTAGGPASPWWTTSTIVSPAS</sequence>
<gene>
    <name evidence="2" type="ORF">WIS52_16035</name>
</gene>
<feature type="region of interest" description="Disordered" evidence="1">
    <location>
        <begin position="30"/>
        <end position="83"/>
    </location>
</feature>
<organism evidence="2 3">
    <name type="scientific">Pseudonocardia nematodicida</name>
    <dbReference type="NCBI Taxonomy" id="1206997"/>
    <lineage>
        <taxon>Bacteria</taxon>
        <taxon>Bacillati</taxon>
        <taxon>Actinomycetota</taxon>
        <taxon>Actinomycetes</taxon>
        <taxon>Pseudonocardiales</taxon>
        <taxon>Pseudonocardiaceae</taxon>
        <taxon>Pseudonocardia</taxon>
    </lineage>
</organism>
<dbReference type="Proteomes" id="UP001494902">
    <property type="component" value="Unassembled WGS sequence"/>
</dbReference>
<evidence type="ECO:0000313" key="3">
    <source>
        <dbReference type="Proteomes" id="UP001494902"/>
    </source>
</evidence>
<protein>
    <submittedName>
        <fullName evidence="2">Uncharacterized protein</fullName>
    </submittedName>
</protein>
<comment type="caution">
    <text evidence="2">The sequence shown here is derived from an EMBL/GenBank/DDBJ whole genome shotgun (WGS) entry which is preliminary data.</text>
</comment>
<feature type="compositionally biased region" description="Polar residues" evidence="1">
    <location>
        <begin position="72"/>
        <end position="83"/>
    </location>
</feature>